<feature type="compositionally biased region" description="Polar residues" evidence="4">
    <location>
        <begin position="48"/>
        <end position="73"/>
    </location>
</feature>
<name>A0A517NM45_9BACT</name>
<keyword evidence="7" id="KW-1185">Reference proteome</keyword>
<evidence type="ECO:0000313" key="6">
    <source>
        <dbReference type="EMBL" id="QDT08202.1"/>
    </source>
</evidence>
<dbReference type="SFLD" id="SFLDS00029">
    <property type="entry name" value="Radical_SAM"/>
    <property type="match status" value="1"/>
</dbReference>
<dbReference type="PROSITE" id="PS51918">
    <property type="entry name" value="RADICAL_SAM"/>
    <property type="match status" value="1"/>
</dbReference>
<evidence type="ECO:0000256" key="3">
    <source>
        <dbReference type="ARBA" id="ARBA00023014"/>
    </source>
</evidence>
<dbReference type="SMART" id="SM00729">
    <property type="entry name" value="Elp3"/>
    <property type="match status" value="1"/>
</dbReference>
<evidence type="ECO:0000259" key="5">
    <source>
        <dbReference type="PROSITE" id="PS51918"/>
    </source>
</evidence>
<evidence type="ECO:0000256" key="4">
    <source>
        <dbReference type="SAM" id="MobiDB-lite"/>
    </source>
</evidence>
<evidence type="ECO:0000256" key="1">
    <source>
        <dbReference type="ARBA" id="ARBA00022723"/>
    </source>
</evidence>
<keyword evidence="1" id="KW-0479">Metal-binding</keyword>
<dbReference type="InterPro" id="IPR040086">
    <property type="entry name" value="MJ0683-like"/>
</dbReference>
<keyword evidence="3" id="KW-0411">Iron-sulfur</keyword>
<dbReference type="InterPro" id="IPR006638">
    <property type="entry name" value="Elp3/MiaA/NifB-like_rSAM"/>
</dbReference>
<dbReference type="Pfam" id="PF04055">
    <property type="entry name" value="Radical_SAM"/>
    <property type="match status" value="1"/>
</dbReference>
<dbReference type="SFLD" id="SFLDG01084">
    <property type="entry name" value="Uncharacterised_Radical_SAM_Su"/>
    <property type="match status" value="1"/>
</dbReference>
<evidence type="ECO:0000313" key="7">
    <source>
        <dbReference type="Proteomes" id="UP000319817"/>
    </source>
</evidence>
<proteinExistence type="predicted"/>
<feature type="domain" description="Radical SAM core" evidence="5">
    <location>
        <begin position="74"/>
        <end position="311"/>
    </location>
</feature>
<dbReference type="EMBL" id="CP036526">
    <property type="protein sequence ID" value="QDT08202.1"/>
    <property type="molecule type" value="Genomic_DNA"/>
</dbReference>
<sequence>MGGGASWNKILPDETDPQSNEPLQRVKGRGAQSQSPNRFESVHLSVEPTESTSAKTTQYLTDQSQSIVSQNSSPDIPFRYSINPYRGCEHGCSYCYARPTHEFLGMSAGIDFESKIIVKDNAVDLLRTFLARPKWKPESMMMSGVTDPYQPIERDRKITRGILRLMLQCRHPISVITKNALIERDLDLLQALATDNLVHVAISITTLDRELAQVMEPRTSSPDARFRAIKTLADAGVPVRIMAAPVIPGLNDHEIPELLSRASDAGATTAGYVMLRLPGAVQPIFEEWLSRVRPNNIEKVLAKIQEVRDGAMNDTAFRSRMRGTGVRADSIAEMFKLFAQKKGLGLESKPLACDRFVPPASSSGQMSLF</sequence>
<dbReference type="PANTHER" id="PTHR43432:SF3">
    <property type="entry name" value="SLR0285 PROTEIN"/>
    <property type="match status" value="1"/>
</dbReference>
<organism evidence="6 7">
    <name type="scientific">Stieleria marina</name>
    <dbReference type="NCBI Taxonomy" id="1930275"/>
    <lineage>
        <taxon>Bacteria</taxon>
        <taxon>Pseudomonadati</taxon>
        <taxon>Planctomycetota</taxon>
        <taxon>Planctomycetia</taxon>
        <taxon>Pirellulales</taxon>
        <taxon>Pirellulaceae</taxon>
        <taxon>Stieleria</taxon>
    </lineage>
</organism>
<protein>
    <submittedName>
        <fullName evidence="6">Radical SAM superfamily protein</fullName>
    </submittedName>
</protein>
<dbReference type="GO" id="GO:0051536">
    <property type="term" value="F:iron-sulfur cluster binding"/>
    <property type="evidence" value="ECO:0007669"/>
    <property type="project" value="UniProtKB-KW"/>
</dbReference>
<dbReference type="Proteomes" id="UP000319817">
    <property type="component" value="Chromosome"/>
</dbReference>
<dbReference type="Gene3D" id="3.80.30.30">
    <property type="match status" value="1"/>
</dbReference>
<reference evidence="6 7" key="1">
    <citation type="submission" date="2019-02" db="EMBL/GenBank/DDBJ databases">
        <title>Deep-cultivation of Planctomycetes and their phenomic and genomic characterization uncovers novel biology.</title>
        <authorList>
            <person name="Wiegand S."/>
            <person name="Jogler M."/>
            <person name="Boedeker C."/>
            <person name="Pinto D."/>
            <person name="Vollmers J."/>
            <person name="Rivas-Marin E."/>
            <person name="Kohn T."/>
            <person name="Peeters S.H."/>
            <person name="Heuer A."/>
            <person name="Rast P."/>
            <person name="Oberbeckmann S."/>
            <person name="Bunk B."/>
            <person name="Jeske O."/>
            <person name="Meyerdierks A."/>
            <person name="Storesund J.E."/>
            <person name="Kallscheuer N."/>
            <person name="Luecker S."/>
            <person name="Lage O.M."/>
            <person name="Pohl T."/>
            <person name="Merkel B.J."/>
            <person name="Hornburger P."/>
            <person name="Mueller R.-W."/>
            <person name="Bruemmer F."/>
            <person name="Labrenz M."/>
            <person name="Spormann A.M."/>
            <person name="Op den Camp H."/>
            <person name="Overmann J."/>
            <person name="Amann R."/>
            <person name="Jetten M.S.M."/>
            <person name="Mascher T."/>
            <person name="Medema M.H."/>
            <person name="Devos D.P."/>
            <person name="Kaster A.-K."/>
            <person name="Ovreas L."/>
            <person name="Rohde M."/>
            <person name="Galperin M.Y."/>
            <person name="Jogler C."/>
        </authorList>
    </citation>
    <scope>NUCLEOTIDE SEQUENCE [LARGE SCALE GENOMIC DNA]</scope>
    <source>
        <strain evidence="6 7">K23_9</strain>
    </source>
</reference>
<feature type="region of interest" description="Disordered" evidence="4">
    <location>
        <begin position="1"/>
        <end position="73"/>
    </location>
</feature>
<dbReference type="NCBIfam" id="NF033668">
    <property type="entry name" value="rSAM_PA0069"/>
    <property type="match status" value="1"/>
</dbReference>
<dbReference type="GO" id="GO:0046872">
    <property type="term" value="F:metal ion binding"/>
    <property type="evidence" value="ECO:0007669"/>
    <property type="project" value="UniProtKB-KW"/>
</dbReference>
<dbReference type="GO" id="GO:0003824">
    <property type="term" value="F:catalytic activity"/>
    <property type="evidence" value="ECO:0007669"/>
    <property type="project" value="InterPro"/>
</dbReference>
<dbReference type="InterPro" id="IPR007197">
    <property type="entry name" value="rSAM"/>
</dbReference>
<dbReference type="SUPFAM" id="SSF102114">
    <property type="entry name" value="Radical SAM enzymes"/>
    <property type="match status" value="1"/>
</dbReference>
<evidence type="ECO:0000256" key="2">
    <source>
        <dbReference type="ARBA" id="ARBA00023004"/>
    </source>
</evidence>
<dbReference type="InterPro" id="IPR058240">
    <property type="entry name" value="rSAM_sf"/>
</dbReference>
<dbReference type="CDD" id="cd01335">
    <property type="entry name" value="Radical_SAM"/>
    <property type="match status" value="1"/>
</dbReference>
<dbReference type="PANTHER" id="PTHR43432">
    <property type="entry name" value="SLR0285 PROTEIN"/>
    <property type="match status" value="1"/>
</dbReference>
<accession>A0A517NM45</accession>
<dbReference type="AlphaFoldDB" id="A0A517NM45"/>
<gene>
    <name evidence="6" type="ORF">K239x_01350</name>
</gene>
<keyword evidence="2" id="KW-0408">Iron</keyword>